<sequence>MISRRKFLLGLSGAASAASLLAACQALPAASGSTGDSIVFGVSGPFTGDNAEYGTIWKKGFNLALDEINGAGGIKGRKIELNYQDSQADPKQTVPIAQKFVSDSRILAELGDFASPASMAASPIYQRAKMVQLGFTNSHPKFTLGGSYMFSTSVTQQISAAYMAQVAHEQLKTPKQAILYLDTDWGHTTQGIYVDKARKFGDQIVYAGSYLSTEKDFRSLLLKARDANPDVLILISYYNDAALIVQQARAVGIKSKIFAAGSSYSPRFLSLGGEATEGVILTAEFFPEDPRPDVQRFVQAYKKRYNETPDQFGAGAYDALKLLAWAVERGGPDRVAIQEALVKGKDIPSIMYGPFSFGPDRRIEHVKQYVITVKNGKYALYKGNA</sequence>
<evidence type="ECO:0000256" key="4">
    <source>
        <dbReference type="ARBA" id="ARBA00022970"/>
    </source>
</evidence>
<evidence type="ECO:0000256" key="3">
    <source>
        <dbReference type="ARBA" id="ARBA00022729"/>
    </source>
</evidence>
<comment type="similarity">
    <text evidence="1">Belongs to the leucine-binding protein family.</text>
</comment>
<dbReference type="InterPro" id="IPR028082">
    <property type="entry name" value="Peripla_BP_I"/>
</dbReference>
<feature type="chain" id="PRO_5020590368" evidence="5">
    <location>
        <begin position="18"/>
        <end position="385"/>
    </location>
</feature>
<keyword evidence="8" id="KW-1185">Reference proteome</keyword>
<protein>
    <submittedName>
        <fullName evidence="7">ABC transporter substrate-binding protein</fullName>
    </submittedName>
</protein>
<evidence type="ECO:0000313" key="7">
    <source>
        <dbReference type="EMBL" id="QBD80794.1"/>
    </source>
</evidence>
<keyword evidence="2" id="KW-0813">Transport</keyword>
<dbReference type="PANTHER" id="PTHR30483:SF6">
    <property type="entry name" value="PERIPLASMIC BINDING PROTEIN OF ABC TRANSPORTER FOR NATURAL AMINO ACIDS"/>
    <property type="match status" value="1"/>
</dbReference>
<evidence type="ECO:0000256" key="1">
    <source>
        <dbReference type="ARBA" id="ARBA00010062"/>
    </source>
</evidence>
<gene>
    <name evidence="7" type="ORF">EPA93_34435</name>
</gene>
<dbReference type="RefSeq" id="WP_129891856.1">
    <property type="nucleotide sequence ID" value="NZ_CP035758.1"/>
</dbReference>
<dbReference type="PROSITE" id="PS51257">
    <property type="entry name" value="PROKAR_LIPOPROTEIN"/>
    <property type="match status" value="1"/>
</dbReference>
<dbReference type="PANTHER" id="PTHR30483">
    <property type="entry name" value="LEUCINE-SPECIFIC-BINDING PROTEIN"/>
    <property type="match status" value="1"/>
</dbReference>
<dbReference type="PROSITE" id="PS51318">
    <property type="entry name" value="TAT"/>
    <property type="match status" value="1"/>
</dbReference>
<evidence type="ECO:0000256" key="2">
    <source>
        <dbReference type="ARBA" id="ARBA00022448"/>
    </source>
</evidence>
<feature type="signal peptide" evidence="5">
    <location>
        <begin position="1"/>
        <end position="17"/>
    </location>
</feature>
<dbReference type="Gene3D" id="3.40.50.2300">
    <property type="match status" value="2"/>
</dbReference>
<dbReference type="CDD" id="cd06349">
    <property type="entry name" value="PBP1_ABC_HAAT-like"/>
    <property type="match status" value="1"/>
</dbReference>
<evidence type="ECO:0000259" key="6">
    <source>
        <dbReference type="Pfam" id="PF13458"/>
    </source>
</evidence>
<dbReference type="AlphaFoldDB" id="A0A4P6JYL1"/>
<keyword evidence="3 5" id="KW-0732">Signal</keyword>
<dbReference type="OrthoDB" id="9783240at2"/>
<dbReference type="KEGG" id="kbs:EPA93_34435"/>
<dbReference type="Proteomes" id="UP000290365">
    <property type="component" value="Chromosome"/>
</dbReference>
<name>A0A4P6JYL1_KTERU</name>
<dbReference type="Pfam" id="PF13458">
    <property type="entry name" value="Peripla_BP_6"/>
    <property type="match status" value="1"/>
</dbReference>
<dbReference type="InterPro" id="IPR051010">
    <property type="entry name" value="BCAA_transport"/>
</dbReference>
<proteinExistence type="inferred from homology"/>
<dbReference type="InterPro" id="IPR006311">
    <property type="entry name" value="TAT_signal"/>
</dbReference>
<dbReference type="InterPro" id="IPR000709">
    <property type="entry name" value="Leu_Ile_Val-bd"/>
</dbReference>
<dbReference type="PRINTS" id="PR00337">
    <property type="entry name" value="LEUILEVALBP"/>
</dbReference>
<organism evidence="7 8">
    <name type="scientific">Ktedonosporobacter rubrisoli</name>
    <dbReference type="NCBI Taxonomy" id="2509675"/>
    <lineage>
        <taxon>Bacteria</taxon>
        <taxon>Bacillati</taxon>
        <taxon>Chloroflexota</taxon>
        <taxon>Ktedonobacteria</taxon>
        <taxon>Ktedonobacterales</taxon>
        <taxon>Ktedonosporobacteraceae</taxon>
        <taxon>Ktedonosporobacter</taxon>
    </lineage>
</organism>
<feature type="domain" description="Leucine-binding protein" evidence="6">
    <location>
        <begin position="38"/>
        <end position="374"/>
    </location>
</feature>
<accession>A0A4P6JYL1</accession>
<dbReference type="InterPro" id="IPR028081">
    <property type="entry name" value="Leu-bd"/>
</dbReference>
<keyword evidence="4" id="KW-0029">Amino-acid transport</keyword>
<dbReference type="EMBL" id="CP035758">
    <property type="protein sequence ID" value="QBD80794.1"/>
    <property type="molecule type" value="Genomic_DNA"/>
</dbReference>
<evidence type="ECO:0000313" key="8">
    <source>
        <dbReference type="Proteomes" id="UP000290365"/>
    </source>
</evidence>
<evidence type="ECO:0000256" key="5">
    <source>
        <dbReference type="SAM" id="SignalP"/>
    </source>
</evidence>
<reference evidence="7 8" key="1">
    <citation type="submission" date="2019-01" db="EMBL/GenBank/DDBJ databases">
        <title>Ktedonosporobacter rubrisoli SCAWS-G2.</title>
        <authorList>
            <person name="Huang Y."/>
            <person name="Yan B."/>
        </authorList>
    </citation>
    <scope>NUCLEOTIDE SEQUENCE [LARGE SCALE GENOMIC DNA]</scope>
    <source>
        <strain evidence="7 8">SCAWS-G2</strain>
    </source>
</reference>
<dbReference type="GO" id="GO:0006865">
    <property type="term" value="P:amino acid transport"/>
    <property type="evidence" value="ECO:0007669"/>
    <property type="project" value="UniProtKB-KW"/>
</dbReference>
<dbReference type="SUPFAM" id="SSF53822">
    <property type="entry name" value="Periplasmic binding protein-like I"/>
    <property type="match status" value="1"/>
</dbReference>